<dbReference type="Proteomes" id="UP000294737">
    <property type="component" value="Unassembled WGS sequence"/>
</dbReference>
<dbReference type="OrthoDB" id="151099at2"/>
<comment type="caution">
    <text evidence="2">The sequence shown here is derived from an EMBL/GenBank/DDBJ whole genome shotgun (WGS) entry which is preliminary data.</text>
</comment>
<dbReference type="RefSeq" id="WP_112991049.1">
    <property type="nucleotide sequence ID" value="NZ_PTLZ01000001.1"/>
</dbReference>
<dbReference type="AlphaFoldDB" id="A0A4R6GHI6"/>
<dbReference type="CDD" id="cd00060">
    <property type="entry name" value="FHA"/>
    <property type="match status" value="2"/>
</dbReference>
<feature type="domain" description="FHA" evidence="1">
    <location>
        <begin position="23"/>
        <end position="72"/>
    </location>
</feature>
<keyword evidence="3" id="KW-1185">Reference proteome</keyword>
<dbReference type="Gene3D" id="2.60.200.20">
    <property type="match status" value="1"/>
</dbReference>
<proteinExistence type="predicted"/>
<dbReference type="SMART" id="SM00240">
    <property type="entry name" value="FHA"/>
    <property type="match status" value="1"/>
</dbReference>
<dbReference type="EMBL" id="SNWF01000004">
    <property type="protein sequence ID" value="TDN94406.1"/>
    <property type="molecule type" value="Genomic_DNA"/>
</dbReference>
<evidence type="ECO:0000313" key="3">
    <source>
        <dbReference type="Proteomes" id="UP000294737"/>
    </source>
</evidence>
<evidence type="ECO:0000313" key="2">
    <source>
        <dbReference type="EMBL" id="TDN94406.1"/>
    </source>
</evidence>
<dbReference type="InterPro" id="IPR000253">
    <property type="entry name" value="FHA_dom"/>
</dbReference>
<accession>A0A4R6GHI6</accession>
<evidence type="ECO:0000259" key="1">
    <source>
        <dbReference type="PROSITE" id="PS50006"/>
    </source>
</evidence>
<dbReference type="InterPro" id="IPR050923">
    <property type="entry name" value="Cell_Proc_Reg/RNA_Proc"/>
</dbReference>
<dbReference type="Pfam" id="PF00498">
    <property type="entry name" value="FHA"/>
    <property type="match status" value="1"/>
</dbReference>
<dbReference type="SUPFAM" id="SSF49879">
    <property type="entry name" value="SMAD/FHA domain"/>
    <property type="match status" value="2"/>
</dbReference>
<organism evidence="2 3">
    <name type="scientific">Herminiimonas fonticola</name>
    <dbReference type="NCBI Taxonomy" id="303380"/>
    <lineage>
        <taxon>Bacteria</taxon>
        <taxon>Pseudomonadati</taxon>
        <taxon>Pseudomonadota</taxon>
        <taxon>Betaproteobacteria</taxon>
        <taxon>Burkholderiales</taxon>
        <taxon>Oxalobacteraceae</taxon>
        <taxon>Herminiimonas</taxon>
    </lineage>
</organism>
<name>A0A4R6GHI6_9BURK</name>
<gene>
    <name evidence="2" type="ORF">EV677_0950</name>
</gene>
<sequence>MATIILAKDGIPLQELTLLKTRITIGRRTYNDIVIDAPGISAEHAVIITTPTESYFEDLGSTNGSRLNGQPVKKHVLQGRDVIELATHTIQYCANESVYEVVAGPAFPSTTSENQDTDQRINDSVNIDSAFETNPSSPAIIKVLNGAGKDKKIPLTKTLTTIGRPGVQVAVLTSAPNGYSITHVEGSIHPLVNGVTIGLKTQLLKSGDVIDLSGTEMMLLC</sequence>
<dbReference type="InterPro" id="IPR008984">
    <property type="entry name" value="SMAD_FHA_dom_sf"/>
</dbReference>
<dbReference type="PANTHER" id="PTHR23308">
    <property type="entry name" value="NUCLEAR INHIBITOR OF PROTEIN PHOSPHATASE-1"/>
    <property type="match status" value="1"/>
</dbReference>
<reference evidence="2 3" key="1">
    <citation type="submission" date="2019-03" db="EMBL/GenBank/DDBJ databases">
        <title>Genomic Encyclopedia of Type Strains, Phase IV (KMG-IV): sequencing the most valuable type-strain genomes for metagenomic binning, comparative biology and taxonomic classification.</title>
        <authorList>
            <person name="Goeker M."/>
        </authorList>
    </citation>
    <scope>NUCLEOTIDE SEQUENCE [LARGE SCALE GENOMIC DNA]</scope>
    <source>
        <strain evidence="2 3">DSM 18555</strain>
    </source>
</reference>
<dbReference type="PROSITE" id="PS50006">
    <property type="entry name" value="FHA_DOMAIN"/>
    <property type="match status" value="1"/>
</dbReference>
<protein>
    <submittedName>
        <fullName evidence="2">FHA domain-containing protein</fullName>
    </submittedName>
</protein>